<dbReference type="PANTHER" id="PTHR35040:SF9">
    <property type="entry name" value="4-LIKE CELL SURFACE PROTEIN, PUTATIVE (AFU_ORTHOLOGUE AFUA_4G14080)-RELATED"/>
    <property type="match status" value="1"/>
</dbReference>
<dbReference type="Pfam" id="PF12138">
    <property type="entry name" value="Spherulin4"/>
    <property type="match status" value="1"/>
</dbReference>
<dbReference type="AlphaFoldDB" id="A0A1G8X8W0"/>
<dbReference type="EMBL" id="FNFF01000003">
    <property type="protein sequence ID" value="SDJ87139.1"/>
    <property type="molecule type" value="Genomic_DNA"/>
</dbReference>
<dbReference type="STRING" id="417292.SAMN05421806_10378"/>
<name>A0A1G8X8W0_9ACTN</name>
<dbReference type="RefSeq" id="WP_093608442.1">
    <property type="nucleotide sequence ID" value="NZ_FNFF01000003.1"/>
</dbReference>
<dbReference type="Proteomes" id="UP000199155">
    <property type="component" value="Unassembled WGS sequence"/>
</dbReference>
<organism evidence="1 2">
    <name type="scientific">Streptomyces indicus</name>
    <dbReference type="NCBI Taxonomy" id="417292"/>
    <lineage>
        <taxon>Bacteria</taxon>
        <taxon>Bacillati</taxon>
        <taxon>Actinomycetota</taxon>
        <taxon>Actinomycetes</taxon>
        <taxon>Kitasatosporales</taxon>
        <taxon>Streptomycetaceae</taxon>
        <taxon>Streptomyces</taxon>
    </lineage>
</organism>
<reference evidence="1 2" key="1">
    <citation type="submission" date="2016-10" db="EMBL/GenBank/DDBJ databases">
        <authorList>
            <person name="de Groot N.N."/>
        </authorList>
    </citation>
    <scope>NUCLEOTIDE SEQUENCE [LARGE SCALE GENOMIC DNA]</scope>
    <source>
        <strain evidence="1 2">CGMCC 4.5727</strain>
    </source>
</reference>
<gene>
    <name evidence="1" type="ORF">SAMN05421806_10378</name>
</gene>
<accession>A0A1G8X8W0</accession>
<keyword evidence="2" id="KW-1185">Reference proteome</keyword>
<protein>
    <submittedName>
        <fullName evidence="1">Spherulation-specific family 4</fullName>
    </submittedName>
</protein>
<dbReference type="InterPro" id="IPR021986">
    <property type="entry name" value="Spherulin4"/>
</dbReference>
<dbReference type="PANTHER" id="PTHR35040">
    <property type="match status" value="1"/>
</dbReference>
<proteinExistence type="predicted"/>
<sequence length="223" mass="23750">MSARLLVPMYVHPAVDPGAWQRLAARPELLHGVIVNIADGPGTAPDPAFAAAARALRAAGVRLFGYADTAYGRRPHREVLADLARHREWYGIDACFLDQCAAASAQLRPYRRLVRAARAAGAASVVLNPGVHPAPAYAELADVLVTFEGDWSTYRSAPAPPRWTAAHPPDRFCHLVHGVPPGLCGLAARTAELRRAAVCCTVPGEGPNPWSLPPPQLTAPETA</sequence>
<dbReference type="OrthoDB" id="508445at2"/>
<evidence type="ECO:0000313" key="2">
    <source>
        <dbReference type="Proteomes" id="UP000199155"/>
    </source>
</evidence>
<evidence type="ECO:0000313" key="1">
    <source>
        <dbReference type="EMBL" id="SDJ87139.1"/>
    </source>
</evidence>